<dbReference type="Pfam" id="PF04290">
    <property type="entry name" value="DctQ"/>
    <property type="match status" value="1"/>
</dbReference>
<keyword evidence="12" id="KW-1185">Reference proteome</keyword>
<name>A0A395JMZ0_9GAMM</name>
<evidence type="ECO:0000256" key="8">
    <source>
        <dbReference type="ARBA" id="ARBA00038436"/>
    </source>
</evidence>
<dbReference type="InterPro" id="IPR007387">
    <property type="entry name" value="TRAP_DctQ"/>
</dbReference>
<evidence type="ECO:0000256" key="5">
    <source>
        <dbReference type="ARBA" id="ARBA00022692"/>
    </source>
</evidence>
<evidence type="ECO:0000256" key="9">
    <source>
        <dbReference type="RuleBase" id="RU369079"/>
    </source>
</evidence>
<dbReference type="InterPro" id="IPR055348">
    <property type="entry name" value="DctQ"/>
</dbReference>
<evidence type="ECO:0000313" key="12">
    <source>
        <dbReference type="Proteomes" id="UP000253083"/>
    </source>
</evidence>
<feature type="transmembrane region" description="Helical" evidence="9">
    <location>
        <begin position="15"/>
        <end position="36"/>
    </location>
</feature>
<comment type="function">
    <text evidence="9">Part of the tripartite ATP-independent periplasmic (TRAP) transport system.</text>
</comment>
<protein>
    <recommendedName>
        <fullName evidence="9">TRAP transporter small permease protein</fullName>
    </recommendedName>
</protein>
<organism evidence="11 12">
    <name type="scientific">Arenicella xantha</name>
    <dbReference type="NCBI Taxonomy" id="644221"/>
    <lineage>
        <taxon>Bacteria</taxon>
        <taxon>Pseudomonadati</taxon>
        <taxon>Pseudomonadota</taxon>
        <taxon>Gammaproteobacteria</taxon>
        <taxon>Arenicellales</taxon>
        <taxon>Arenicellaceae</taxon>
        <taxon>Arenicella</taxon>
    </lineage>
</organism>
<accession>A0A395JMZ0</accession>
<dbReference type="RefSeq" id="WP_113952617.1">
    <property type="nucleotide sequence ID" value="NZ_QNRT01000001.1"/>
</dbReference>
<dbReference type="PANTHER" id="PTHR35011">
    <property type="entry name" value="2,3-DIKETO-L-GULONATE TRAP TRANSPORTER SMALL PERMEASE PROTEIN YIAM"/>
    <property type="match status" value="1"/>
</dbReference>
<evidence type="ECO:0000259" key="10">
    <source>
        <dbReference type="Pfam" id="PF04290"/>
    </source>
</evidence>
<evidence type="ECO:0000256" key="7">
    <source>
        <dbReference type="ARBA" id="ARBA00023136"/>
    </source>
</evidence>
<keyword evidence="5 9" id="KW-0812">Transmembrane</keyword>
<evidence type="ECO:0000256" key="6">
    <source>
        <dbReference type="ARBA" id="ARBA00022989"/>
    </source>
</evidence>
<comment type="subcellular location">
    <subcellularLocation>
        <location evidence="1 9">Cell inner membrane</location>
        <topology evidence="1 9">Multi-pass membrane protein</topology>
    </subcellularLocation>
</comment>
<feature type="domain" description="Tripartite ATP-independent periplasmic transporters DctQ component" evidence="10">
    <location>
        <begin position="27"/>
        <end position="157"/>
    </location>
</feature>
<comment type="caution">
    <text evidence="11">The sequence shown here is derived from an EMBL/GenBank/DDBJ whole genome shotgun (WGS) entry which is preliminary data.</text>
</comment>
<keyword evidence="4 9" id="KW-0997">Cell inner membrane</keyword>
<feature type="transmembrane region" description="Helical" evidence="9">
    <location>
        <begin position="51"/>
        <end position="68"/>
    </location>
</feature>
<dbReference type="EMBL" id="QNRT01000001">
    <property type="protein sequence ID" value="RBP53010.1"/>
    <property type="molecule type" value="Genomic_DNA"/>
</dbReference>
<keyword evidence="7 9" id="KW-0472">Membrane</keyword>
<dbReference type="GO" id="GO:0015740">
    <property type="term" value="P:C4-dicarboxylate transport"/>
    <property type="evidence" value="ECO:0007669"/>
    <property type="project" value="TreeGrafter"/>
</dbReference>
<evidence type="ECO:0000256" key="4">
    <source>
        <dbReference type="ARBA" id="ARBA00022519"/>
    </source>
</evidence>
<dbReference type="GO" id="GO:0022857">
    <property type="term" value="F:transmembrane transporter activity"/>
    <property type="evidence" value="ECO:0007669"/>
    <property type="project" value="UniProtKB-UniRule"/>
</dbReference>
<keyword evidence="6 9" id="KW-1133">Transmembrane helix</keyword>
<dbReference type="FunCoup" id="A0A395JMZ0">
    <property type="interactions" value="67"/>
</dbReference>
<dbReference type="Proteomes" id="UP000253083">
    <property type="component" value="Unassembled WGS sequence"/>
</dbReference>
<dbReference type="OrthoDB" id="2085311at2"/>
<keyword evidence="3" id="KW-1003">Cell membrane</keyword>
<keyword evidence="2 9" id="KW-0813">Transport</keyword>
<feature type="transmembrane region" description="Helical" evidence="9">
    <location>
        <begin position="97"/>
        <end position="121"/>
    </location>
</feature>
<dbReference type="InParanoid" id="A0A395JMZ0"/>
<dbReference type="GO" id="GO:0005886">
    <property type="term" value="C:plasma membrane"/>
    <property type="evidence" value="ECO:0007669"/>
    <property type="project" value="UniProtKB-SubCell"/>
</dbReference>
<dbReference type="PANTHER" id="PTHR35011:SF11">
    <property type="entry name" value="TRAP TRANSPORTER SMALL PERMEASE PROTEIN"/>
    <property type="match status" value="1"/>
</dbReference>
<dbReference type="AlphaFoldDB" id="A0A395JMZ0"/>
<evidence type="ECO:0000256" key="3">
    <source>
        <dbReference type="ARBA" id="ARBA00022475"/>
    </source>
</evidence>
<evidence type="ECO:0000256" key="1">
    <source>
        <dbReference type="ARBA" id="ARBA00004429"/>
    </source>
</evidence>
<reference evidence="11 12" key="1">
    <citation type="submission" date="2018-06" db="EMBL/GenBank/DDBJ databases">
        <title>Genomic Encyclopedia of Type Strains, Phase IV (KMG-IV): sequencing the most valuable type-strain genomes for metagenomic binning, comparative biology and taxonomic classification.</title>
        <authorList>
            <person name="Goeker M."/>
        </authorList>
    </citation>
    <scope>NUCLEOTIDE SEQUENCE [LARGE SCALE GENOMIC DNA]</scope>
    <source>
        <strain evidence="11 12">DSM 24032</strain>
    </source>
</reference>
<gene>
    <name evidence="11" type="ORF">DFR28_101395</name>
</gene>
<sequence length="163" mass="17629">MTSAVERVTSGLDSLVRFLVAACMGLMVLVVSWQVLSRYILGDPAAWTEEVALTLLIWVGLLGGVYAYREKAHLGLDLLEHRLGPLGKHRIHMFSDLCCGVFALAVLVVGGGALVQLTYQLEQTTAALGVPMAYVYAVLPLSGLLIVYYSIVSLFTKSQEADV</sequence>
<feature type="transmembrane region" description="Helical" evidence="9">
    <location>
        <begin position="133"/>
        <end position="155"/>
    </location>
</feature>
<proteinExistence type="inferred from homology"/>
<comment type="subunit">
    <text evidence="9">The complex comprises the extracytoplasmic solute receptor protein and the two transmembrane proteins.</text>
</comment>
<evidence type="ECO:0000313" key="11">
    <source>
        <dbReference type="EMBL" id="RBP53010.1"/>
    </source>
</evidence>
<evidence type="ECO:0000256" key="2">
    <source>
        <dbReference type="ARBA" id="ARBA00022448"/>
    </source>
</evidence>
<comment type="similarity">
    <text evidence="8 9">Belongs to the TRAP transporter small permease family.</text>
</comment>